<dbReference type="RefSeq" id="WP_168052679.1">
    <property type="nucleotide sequence ID" value="NZ_JAAOZT010000002.1"/>
</dbReference>
<dbReference type="InterPro" id="IPR002549">
    <property type="entry name" value="AI-2E-like"/>
</dbReference>
<dbReference type="Proteomes" id="UP000571084">
    <property type="component" value="Unassembled WGS sequence"/>
</dbReference>
<comment type="caution">
    <text evidence="9">The sequence shown here is derived from an EMBL/GenBank/DDBJ whole genome shotgun (WGS) entry which is preliminary data.</text>
</comment>
<keyword evidence="4" id="KW-1003">Cell membrane</keyword>
<feature type="transmembrane region" description="Helical" evidence="8">
    <location>
        <begin position="86"/>
        <end position="107"/>
    </location>
</feature>
<organism evidence="9 10">
    <name type="scientific">Glaciimonas immobilis</name>
    <dbReference type="NCBI Taxonomy" id="728004"/>
    <lineage>
        <taxon>Bacteria</taxon>
        <taxon>Pseudomonadati</taxon>
        <taxon>Pseudomonadota</taxon>
        <taxon>Betaproteobacteria</taxon>
        <taxon>Burkholderiales</taxon>
        <taxon>Oxalobacteraceae</taxon>
        <taxon>Glaciimonas</taxon>
    </lineage>
</organism>
<dbReference type="EMBL" id="JACHHQ010000001">
    <property type="protein sequence ID" value="MBB5198591.1"/>
    <property type="molecule type" value="Genomic_DNA"/>
</dbReference>
<evidence type="ECO:0000256" key="1">
    <source>
        <dbReference type="ARBA" id="ARBA00004651"/>
    </source>
</evidence>
<feature type="transmembrane region" description="Helical" evidence="8">
    <location>
        <begin position="331"/>
        <end position="354"/>
    </location>
</feature>
<dbReference type="Pfam" id="PF01594">
    <property type="entry name" value="AI-2E_transport"/>
    <property type="match status" value="1"/>
</dbReference>
<comment type="similarity">
    <text evidence="2">Belongs to the autoinducer-2 exporter (AI-2E) (TC 2.A.86) family.</text>
</comment>
<protein>
    <submittedName>
        <fullName evidence="9">Putative PurR-regulated permease PerM</fullName>
    </submittedName>
</protein>
<feature type="transmembrane region" description="Helical" evidence="8">
    <location>
        <begin position="266"/>
        <end position="285"/>
    </location>
</feature>
<feature type="transmembrane region" description="Helical" evidence="8">
    <location>
        <begin position="202"/>
        <end position="228"/>
    </location>
</feature>
<reference evidence="9 10" key="1">
    <citation type="submission" date="2020-08" db="EMBL/GenBank/DDBJ databases">
        <title>Genomic Encyclopedia of Type Strains, Phase IV (KMG-IV): sequencing the most valuable type-strain genomes for metagenomic binning, comparative biology and taxonomic classification.</title>
        <authorList>
            <person name="Goeker M."/>
        </authorList>
    </citation>
    <scope>NUCLEOTIDE SEQUENCE [LARGE SCALE GENOMIC DNA]</scope>
    <source>
        <strain evidence="9 10">DSM 23240</strain>
    </source>
</reference>
<keyword evidence="3" id="KW-0813">Transport</keyword>
<dbReference type="GO" id="GO:0005886">
    <property type="term" value="C:plasma membrane"/>
    <property type="evidence" value="ECO:0007669"/>
    <property type="project" value="UniProtKB-SubCell"/>
</dbReference>
<gene>
    <name evidence="9" type="ORF">HNR39_000401</name>
</gene>
<dbReference type="PANTHER" id="PTHR21716">
    <property type="entry name" value="TRANSMEMBRANE PROTEIN"/>
    <property type="match status" value="1"/>
</dbReference>
<comment type="subcellular location">
    <subcellularLocation>
        <location evidence="1">Cell membrane</location>
        <topology evidence="1">Multi-pass membrane protein</topology>
    </subcellularLocation>
</comment>
<evidence type="ECO:0000256" key="8">
    <source>
        <dbReference type="SAM" id="Phobius"/>
    </source>
</evidence>
<evidence type="ECO:0000256" key="3">
    <source>
        <dbReference type="ARBA" id="ARBA00022448"/>
    </source>
</evidence>
<evidence type="ECO:0000256" key="5">
    <source>
        <dbReference type="ARBA" id="ARBA00022692"/>
    </source>
</evidence>
<name>A0A840RPP1_9BURK</name>
<feature type="transmembrane region" description="Helical" evidence="8">
    <location>
        <begin position="305"/>
        <end position="324"/>
    </location>
</feature>
<feature type="transmembrane region" description="Helical" evidence="8">
    <location>
        <begin position="114"/>
        <end position="132"/>
    </location>
</feature>
<keyword evidence="5 8" id="KW-0812">Transmembrane</keyword>
<keyword evidence="6 8" id="KW-1133">Transmembrane helix</keyword>
<evidence type="ECO:0000256" key="4">
    <source>
        <dbReference type="ARBA" id="ARBA00022475"/>
    </source>
</evidence>
<dbReference type="AlphaFoldDB" id="A0A840RPP1"/>
<evidence type="ECO:0000256" key="2">
    <source>
        <dbReference type="ARBA" id="ARBA00009773"/>
    </source>
</evidence>
<feature type="transmembrane region" description="Helical" evidence="8">
    <location>
        <begin position="366"/>
        <end position="392"/>
    </location>
</feature>
<proteinExistence type="inferred from homology"/>
<sequence length="411" mass="44032">MYKKNIAPAELPANVVPATGDVLISSAPDDSGESPTKTPGEPLRVLGPTIARESVPTRIHVDARGAALTIIATFVFIFALQWAQKFLAPVVFGIFIAYTLNPVVGWLQRIKLPRLVATSIVMLAILGGGALVTDALRGEFQSIVEQLPEASHKLSRGLAKLRGGHPTTIQQMQAAANELAKAAGNQSQIHDSSTSVSKLSEWLLAGSLGAIGVLGEALVVLFLVFFLLQSGDTFKRKLVKLTGPSLSHKKVTVQILDEINTSIQNYMFMLLVTNILLAFLMWLSFRIIGLENAGAWAVAGGFLHIIPYFGSLLFAIVTGVAAFMQFGTFSMMFLLAGVSLTIAAIVGTFVTTWMTGRIAKMNPSAVFVALLFWGWLWGMAGLLVGIPIVVIIKVIAEHIEGMAPIAELLGE</sequence>
<keyword evidence="7 8" id="KW-0472">Membrane</keyword>
<evidence type="ECO:0000256" key="6">
    <source>
        <dbReference type="ARBA" id="ARBA00022989"/>
    </source>
</evidence>
<evidence type="ECO:0000313" key="9">
    <source>
        <dbReference type="EMBL" id="MBB5198591.1"/>
    </source>
</evidence>
<evidence type="ECO:0000313" key="10">
    <source>
        <dbReference type="Proteomes" id="UP000571084"/>
    </source>
</evidence>
<dbReference type="PANTHER" id="PTHR21716:SF53">
    <property type="entry name" value="PERMEASE PERM-RELATED"/>
    <property type="match status" value="1"/>
</dbReference>
<accession>A0A840RPP1</accession>
<evidence type="ECO:0000256" key="7">
    <source>
        <dbReference type="ARBA" id="ARBA00023136"/>
    </source>
</evidence>
<keyword evidence="10" id="KW-1185">Reference proteome</keyword>
<feature type="transmembrane region" description="Helical" evidence="8">
    <location>
        <begin position="61"/>
        <end position="80"/>
    </location>
</feature>